<sequence length="179" mass="19791">MADDIEVHTVDEQGEHITRIIPGTPPATDHTLIPTAELEQLRGELAQLRLIARVNGGLHRSAHEDVEQAEAEIARLRAGESPTPAPEGVQLTPAQWIHAWNRATADERLAKVEQIQRQTGIAFRCQQQDHGTVLQELANVLQTINRVREFADQIAKGSRTVSREFIAQGLLRLLGGEPT</sequence>
<dbReference type="RefSeq" id="WP_344888447.1">
    <property type="nucleotide sequence ID" value="NZ_BAAAWD010000004.1"/>
</dbReference>
<dbReference type="EMBL" id="BAAAWD010000004">
    <property type="protein sequence ID" value="GAA2990551.1"/>
    <property type="molecule type" value="Genomic_DNA"/>
</dbReference>
<dbReference type="Proteomes" id="UP001499930">
    <property type="component" value="Unassembled WGS sequence"/>
</dbReference>
<organism evidence="1 2">
    <name type="scientific">Streptosporangium longisporum</name>
    <dbReference type="NCBI Taxonomy" id="46187"/>
    <lineage>
        <taxon>Bacteria</taxon>
        <taxon>Bacillati</taxon>
        <taxon>Actinomycetota</taxon>
        <taxon>Actinomycetes</taxon>
        <taxon>Streptosporangiales</taxon>
        <taxon>Streptosporangiaceae</taxon>
        <taxon>Streptosporangium</taxon>
    </lineage>
</organism>
<gene>
    <name evidence="1" type="ORF">GCM10017559_08220</name>
</gene>
<proteinExistence type="predicted"/>
<evidence type="ECO:0000313" key="2">
    <source>
        <dbReference type="Proteomes" id="UP001499930"/>
    </source>
</evidence>
<reference evidence="1 2" key="1">
    <citation type="journal article" date="2019" name="Int. J. Syst. Evol. Microbiol.">
        <title>The Global Catalogue of Microorganisms (GCM) 10K type strain sequencing project: providing services to taxonomists for standard genome sequencing and annotation.</title>
        <authorList>
            <consortium name="The Broad Institute Genomics Platform"/>
            <consortium name="The Broad Institute Genome Sequencing Center for Infectious Disease"/>
            <person name="Wu L."/>
            <person name="Ma J."/>
        </authorList>
    </citation>
    <scope>NUCLEOTIDE SEQUENCE [LARGE SCALE GENOMIC DNA]</scope>
    <source>
        <strain evidence="1 2">JCM 3106</strain>
    </source>
</reference>
<evidence type="ECO:0000313" key="1">
    <source>
        <dbReference type="EMBL" id="GAA2990551.1"/>
    </source>
</evidence>
<comment type="caution">
    <text evidence="1">The sequence shown here is derived from an EMBL/GenBank/DDBJ whole genome shotgun (WGS) entry which is preliminary data.</text>
</comment>
<keyword evidence="2" id="KW-1185">Reference proteome</keyword>
<name>A0ABN3XTA1_9ACTN</name>
<accession>A0ABN3XTA1</accession>
<protein>
    <submittedName>
        <fullName evidence="1">Uncharacterized protein</fullName>
    </submittedName>
</protein>